<dbReference type="CDD" id="cd00156">
    <property type="entry name" value="REC"/>
    <property type="match status" value="1"/>
</dbReference>
<feature type="modified residue" description="4-aspartylphosphate" evidence="2">
    <location>
        <position position="59"/>
    </location>
</feature>
<keyword evidence="1 2" id="KW-0597">Phosphoprotein</keyword>
<evidence type="ECO:0000259" key="3">
    <source>
        <dbReference type="PROSITE" id="PS50110"/>
    </source>
</evidence>
<dbReference type="PANTHER" id="PTHR44591">
    <property type="entry name" value="STRESS RESPONSE REGULATOR PROTEIN 1"/>
    <property type="match status" value="1"/>
</dbReference>
<protein>
    <submittedName>
        <fullName evidence="4">Response regulator containing CheY-like receiver,AAA-type ATPase, and DNA-binding</fullName>
    </submittedName>
</protein>
<keyword evidence="4" id="KW-0238">DNA-binding</keyword>
<dbReference type="Pfam" id="PF00072">
    <property type="entry name" value="Response_reg"/>
    <property type="match status" value="1"/>
</dbReference>
<dbReference type="EMBL" id="AM184116">
    <property type="protein sequence ID" value="CAJ75742.1"/>
    <property type="molecule type" value="Genomic_DNA"/>
</dbReference>
<dbReference type="PROSITE" id="PS50110">
    <property type="entry name" value="RESPONSE_REGULATORY"/>
    <property type="match status" value="1"/>
</dbReference>
<dbReference type="GO" id="GO:0000160">
    <property type="term" value="P:phosphorelay signal transduction system"/>
    <property type="evidence" value="ECO:0007669"/>
    <property type="project" value="InterPro"/>
</dbReference>
<sequence length="208" mass="23642">MCCGGDCMALVYVVDDELNVRRIVKKTMENEDNEVHTFVTAEEALEEIEKRKPDLLFTDLSLPSMNGIQFLKELKNRAYSIPVIVVSSDTSPESMRSAFKAGIVDFLTKPFTPQEIRDAFELALREEDSIYKRAREIRRLIEEGETGSAESLMSELFSDFPGSPFPHFLYALLVAKEKPKIAIKHLKASLSLDEDFKEASDELKKLEE</sequence>
<evidence type="ECO:0000256" key="1">
    <source>
        <dbReference type="ARBA" id="ARBA00022553"/>
    </source>
</evidence>
<dbReference type="InterPro" id="IPR001789">
    <property type="entry name" value="Sig_transdc_resp-reg_receiver"/>
</dbReference>
<proteinExistence type="predicted"/>
<feature type="domain" description="Response regulatory" evidence="3">
    <location>
        <begin position="10"/>
        <end position="124"/>
    </location>
</feature>
<dbReference type="InterPro" id="IPR011006">
    <property type="entry name" value="CheY-like_superfamily"/>
</dbReference>
<organism evidence="4">
    <name type="scientific">uncultured Thermotogales bacterium</name>
    <dbReference type="NCBI Taxonomy" id="221214"/>
    <lineage>
        <taxon>Bacteria</taxon>
        <taxon>Thermotogati</taxon>
        <taxon>Thermotogota</taxon>
        <taxon>Thermotogae</taxon>
        <taxon>Thermotogales</taxon>
        <taxon>environmental samples</taxon>
    </lineage>
</organism>
<dbReference type="AlphaFoldDB" id="Q1EM00"/>
<reference evidence="4" key="1">
    <citation type="journal article" date="2006" name="Appl. Environ. Microbiol.">
        <title>Evidence for existence of "mesotogas," members of the order Thermotogales adapted to low-temperature environments.</title>
        <authorList>
            <person name="Nesbo C.L."/>
            <person name="Dlutek M."/>
            <person name="Zhaxybayeva O."/>
            <person name="Doolittle F.W."/>
        </authorList>
    </citation>
    <scope>NUCLEOTIDE SEQUENCE</scope>
</reference>
<evidence type="ECO:0000256" key="2">
    <source>
        <dbReference type="PROSITE-ProRule" id="PRU00169"/>
    </source>
</evidence>
<gene>
    <name evidence="4" type="primary">AtoC</name>
    <name evidence="4" type="ORF">mes0052</name>
</gene>
<dbReference type="GO" id="GO:0003677">
    <property type="term" value="F:DNA binding"/>
    <property type="evidence" value="ECO:0007669"/>
    <property type="project" value="UniProtKB-KW"/>
</dbReference>
<dbReference type="SUPFAM" id="SSF52172">
    <property type="entry name" value="CheY-like"/>
    <property type="match status" value="1"/>
</dbReference>
<dbReference type="Gene3D" id="3.40.50.2300">
    <property type="match status" value="1"/>
</dbReference>
<name>Q1EM00_9BACT</name>
<dbReference type="PANTHER" id="PTHR44591:SF3">
    <property type="entry name" value="RESPONSE REGULATORY DOMAIN-CONTAINING PROTEIN"/>
    <property type="match status" value="1"/>
</dbReference>
<dbReference type="InterPro" id="IPR050595">
    <property type="entry name" value="Bact_response_regulator"/>
</dbReference>
<accession>Q1EM00</accession>
<dbReference type="SMART" id="SM00448">
    <property type="entry name" value="REC"/>
    <property type="match status" value="1"/>
</dbReference>
<evidence type="ECO:0000313" key="4">
    <source>
        <dbReference type="EMBL" id="CAJ75742.1"/>
    </source>
</evidence>